<organism evidence="1 2">
    <name type="scientific">Entomophthora muscae</name>
    <dbReference type="NCBI Taxonomy" id="34485"/>
    <lineage>
        <taxon>Eukaryota</taxon>
        <taxon>Fungi</taxon>
        <taxon>Fungi incertae sedis</taxon>
        <taxon>Zoopagomycota</taxon>
        <taxon>Entomophthoromycotina</taxon>
        <taxon>Entomophthoromycetes</taxon>
        <taxon>Entomophthorales</taxon>
        <taxon>Entomophthoraceae</taxon>
        <taxon>Entomophthora</taxon>
    </lineage>
</organism>
<gene>
    <name evidence="1" type="ORF">DSO57_1030967</name>
</gene>
<comment type="caution">
    <text evidence="1">The sequence shown here is derived from an EMBL/GenBank/DDBJ whole genome shotgun (WGS) entry which is preliminary data.</text>
</comment>
<protein>
    <submittedName>
        <fullName evidence="1">Uncharacterized protein</fullName>
    </submittedName>
</protein>
<reference evidence="1" key="1">
    <citation type="submission" date="2022-04" db="EMBL/GenBank/DDBJ databases">
        <title>Genome of the entomopathogenic fungus Entomophthora muscae.</title>
        <authorList>
            <person name="Elya C."/>
            <person name="Lovett B.R."/>
            <person name="Lee E."/>
            <person name="Macias A.M."/>
            <person name="Hajek A.E."/>
            <person name="De Bivort B.L."/>
            <person name="Kasson M.T."/>
            <person name="De Fine Licht H.H."/>
            <person name="Stajich J.E."/>
        </authorList>
    </citation>
    <scope>NUCLEOTIDE SEQUENCE</scope>
    <source>
        <strain evidence="1">Berkeley</strain>
    </source>
</reference>
<accession>A0ACC2RFK9</accession>
<keyword evidence="2" id="KW-1185">Reference proteome</keyword>
<sequence length="178" mass="20370">MKNEEMHRTKTLSLLNKNLELHASSNPELEQFSDFIQKSDSMSQSICLKFLRTLFDKGSFSIENLESCIQNFTIGLVPRLLPKEPSELEMDRQVLGLPAIKVNQSVALRLKSTIPDITILRKQIAGNGIATYSFKKDKKTYSSSKLSELAQVYPSLENFEHTRMEPLLERELSYPKNM</sequence>
<dbReference type="EMBL" id="QTSX02007318">
    <property type="protein sequence ID" value="KAJ9048816.1"/>
    <property type="molecule type" value="Genomic_DNA"/>
</dbReference>
<proteinExistence type="predicted"/>
<dbReference type="Proteomes" id="UP001165960">
    <property type="component" value="Unassembled WGS sequence"/>
</dbReference>
<evidence type="ECO:0000313" key="2">
    <source>
        <dbReference type="Proteomes" id="UP001165960"/>
    </source>
</evidence>
<name>A0ACC2RFK9_9FUNG</name>
<evidence type="ECO:0000313" key="1">
    <source>
        <dbReference type="EMBL" id="KAJ9048816.1"/>
    </source>
</evidence>